<name>U2KXP0_9FIRM</name>
<dbReference type="eggNOG" id="COG2357">
    <property type="taxonomic scope" value="Bacteria"/>
</dbReference>
<gene>
    <name evidence="3" type="ORF">RUMCAL_00812</name>
</gene>
<dbReference type="PANTHER" id="PTHR47837:SF2">
    <property type="entry name" value="GTP PYROPHOSPHOKINASE YWAC"/>
    <property type="match status" value="1"/>
</dbReference>
<feature type="domain" description="RelA/SpoT" evidence="2">
    <location>
        <begin position="69"/>
        <end position="192"/>
    </location>
</feature>
<sequence length="226" mass="26145">MDDKEFYLDAIRDVVPEHKEEQIQDVFYSFLELEHLYDSAIELVKTQLNIFDNEFSMRFQRNPIHNIESRIKTPQSIVGKLQRKGMPVTPESARNNLTDIAGVRVICCYIDDIYAIADLLTDHSAFQLRKIKDYIKNPKPNGYRSFHMILDVPVYMSNGKEIAPVEIQIRTIAMDFWASLEHQLHYKSTGDPKIAASLTGELKECSETISGIDQKMQDMFKKINLL</sequence>
<evidence type="ECO:0000313" key="3">
    <source>
        <dbReference type="EMBL" id="ERJ96885.1"/>
    </source>
</evidence>
<evidence type="ECO:0000256" key="1">
    <source>
        <dbReference type="ARBA" id="ARBA00004976"/>
    </source>
</evidence>
<dbReference type="InterPro" id="IPR052366">
    <property type="entry name" value="GTP_Pyrophosphokinase"/>
</dbReference>
<dbReference type="SMART" id="SM00954">
    <property type="entry name" value="RelA_SpoT"/>
    <property type="match status" value="1"/>
</dbReference>
<dbReference type="CDD" id="cd05399">
    <property type="entry name" value="NT_Rel-Spo_like"/>
    <property type="match status" value="1"/>
</dbReference>
<dbReference type="PATRIC" id="fig|411473.3.peg.662"/>
<dbReference type="GeneID" id="93691848"/>
<reference evidence="3 4" key="1">
    <citation type="submission" date="2013-07" db="EMBL/GenBank/DDBJ databases">
        <authorList>
            <person name="Weinstock G."/>
            <person name="Sodergren E."/>
            <person name="Wylie T."/>
            <person name="Fulton L."/>
            <person name="Fulton R."/>
            <person name="Fronick C."/>
            <person name="O'Laughlin M."/>
            <person name="Godfrey J."/>
            <person name="Miner T."/>
            <person name="Herter B."/>
            <person name="Appelbaum E."/>
            <person name="Cordes M."/>
            <person name="Lek S."/>
            <person name="Wollam A."/>
            <person name="Pepin K.H."/>
            <person name="Palsikar V.B."/>
            <person name="Mitreva M."/>
            <person name="Wilson R.K."/>
        </authorList>
    </citation>
    <scope>NUCLEOTIDE SEQUENCE [LARGE SCALE GENOMIC DNA]</scope>
    <source>
        <strain evidence="3 4">ATCC 27760</strain>
    </source>
</reference>
<comment type="caution">
    <text evidence="3">The sequence shown here is derived from an EMBL/GenBank/DDBJ whole genome shotgun (WGS) entry which is preliminary data.</text>
</comment>
<dbReference type="Pfam" id="PF04607">
    <property type="entry name" value="RelA_SpoT"/>
    <property type="match status" value="1"/>
</dbReference>
<dbReference type="Proteomes" id="UP000016662">
    <property type="component" value="Unassembled WGS sequence"/>
</dbReference>
<proteinExistence type="predicted"/>
<dbReference type="Gene3D" id="1.10.287.860">
    <property type="entry name" value="Nucleotidyltransferase"/>
    <property type="match status" value="1"/>
</dbReference>
<dbReference type="AlphaFoldDB" id="U2KXP0"/>
<accession>U2KXP0</accession>
<comment type="pathway">
    <text evidence="1">Purine metabolism; ppGpp biosynthesis; ppGpp from GTP: step 1/2.</text>
</comment>
<evidence type="ECO:0000313" key="4">
    <source>
        <dbReference type="Proteomes" id="UP000016662"/>
    </source>
</evidence>
<dbReference type="Gene3D" id="3.30.460.10">
    <property type="entry name" value="Beta Polymerase, domain 2"/>
    <property type="match status" value="1"/>
</dbReference>
<dbReference type="HOGENOM" id="CLU_077095_0_0_9"/>
<dbReference type="InterPro" id="IPR007685">
    <property type="entry name" value="RelA_SpoT"/>
</dbReference>
<dbReference type="EMBL" id="AWVF01000093">
    <property type="protein sequence ID" value="ERJ96885.1"/>
    <property type="molecule type" value="Genomic_DNA"/>
</dbReference>
<dbReference type="GO" id="GO:0015970">
    <property type="term" value="P:guanosine tetraphosphate biosynthetic process"/>
    <property type="evidence" value="ECO:0007669"/>
    <property type="project" value="UniProtKB-UniPathway"/>
</dbReference>
<dbReference type="UniPathway" id="UPA00908">
    <property type="reaction ID" value="UER00884"/>
</dbReference>
<protein>
    <submittedName>
        <fullName evidence="3">RelA/SpoT domain protein</fullName>
    </submittedName>
</protein>
<dbReference type="PANTHER" id="PTHR47837">
    <property type="entry name" value="GTP PYROPHOSPHOKINASE YJBM"/>
    <property type="match status" value="1"/>
</dbReference>
<keyword evidence="4" id="KW-1185">Reference proteome</keyword>
<dbReference type="RefSeq" id="WP_021682274.1">
    <property type="nucleotide sequence ID" value="NZ_KI260408.1"/>
</dbReference>
<organism evidence="3 4">
    <name type="scientific">Ruminococcus callidus ATCC 27760</name>
    <dbReference type="NCBI Taxonomy" id="411473"/>
    <lineage>
        <taxon>Bacteria</taxon>
        <taxon>Bacillati</taxon>
        <taxon>Bacillota</taxon>
        <taxon>Clostridia</taxon>
        <taxon>Eubacteriales</taxon>
        <taxon>Oscillospiraceae</taxon>
        <taxon>Ruminococcus</taxon>
    </lineage>
</organism>
<dbReference type="SUPFAM" id="SSF81301">
    <property type="entry name" value="Nucleotidyltransferase"/>
    <property type="match status" value="1"/>
</dbReference>
<dbReference type="STRING" id="411473.RUMCAL_00812"/>
<evidence type="ECO:0000259" key="2">
    <source>
        <dbReference type="SMART" id="SM00954"/>
    </source>
</evidence>
<dbReference type="OrthoDB" id="9789634at2"/>
<dbReference type="InterPro" id="IPR043519">
    <property type="entry name" value="NT_sf"/>
</dbReference>